<dbReference type="GeneID" id="2846156"/>
<name>Q6J800_9CAUD</name>
<organism evidence="1 2">
    <name type="scientific">Actinoplanes phage phiAsp2</name>
    <dbReference type="NCBI Taxonomy" id="279303"/>
    <lineage>
        <taxon>Viruses</taxon>
        <taxon>Duplodnaviria</taxon>
        <taxon>Heunggongvirae</taxon>
        <taxon>Uroviricota</taxon>
        <taxon>Caudoviricetes</taxon>
        <taxon>Aspduovirus</taxon>
        <taxon>Aspduovirus Asp2</taxon>
    </lineage>
</organism>
<keyword evidence="2" id="KW-1185">Reference proteome</keyword>
<dbReference type="EMBL" id="AY576796">
    <property type="protein sequence ID" value="AAT36779.1"/>
    <property type="molecule type" value="Genomic_DNA"/>
</dbReference>
<dbReference type="RefSeq" id="YP_024817.1">
    <property type="nucleotide sequence ID" value="NC_005885.1"/>
</dbReference>
<dbReference type="KEGG" id="vg:2846156"/>
<sequence>MPIDLTQIKKKILPPQDGQDELKLRVGTVAAIDAAGLVTLTLNGVAVPGVPSLSGARFAVGTVVQVLSYRGSLLIIGAGNSATAQPVEATGSTTNGTYASGSYGNSLTTTGIHGVAFIAPPSGKIQIIGRAMGGNNNAGSYTQLDYEVRQGSTVGSGTVVRTTNNNTAGIHQSATASAQGTIVTGGLFSGLVPGAAYNACLTYATGGAGTASYNRRQIAVYPQ</sequence>
<proteinExistence type="predicted"/>
<dbReference type="Proteomes" id="UP000001245">
    <property type="component" value="Segment"/>
</dbReference>
<protein>
    <submittedName>
        <fullName evidence="1">Pas31</fullName>
    </submittedName>
</protein>
<evidence type="ECO:0000313" key="1">
    <source>
        <dbReference type="EMBL" id="AAT36779.1"/>
    </source>
</evidence>
<evidence type="ECO:0000313" key="2">
    <source>
        <dbReference type="Proteomes" id="UP000001245"/>
    </source>
</evidence>
<accession>Q6J800</accession>
<gene>
    <name evidence="1" type="primary">pas31</name>
</gene>
<reference evidence="1 2" key="1">
    <citation type="journal article" date="2004" name="Virus Genes">
        <title>The genome of phiAsp2, an actinoplanes infecting phage.</title>
        <authorList>
            <person name="Jarling M."/>
            <person name="Bartkowiak K."/>
            <person name="Pape H."/>
            <person name="Meinhardt F."/>
        </authorList>
    </citation>
    <scope>NUCLEOTIDE SEQUENCE</scope>
</reference>